<dbReference type="KEGG" id="hty:BN2458_PEG0597"/>
<proteinExistence type="predicted"/>
<feature type="transmembrane region" description="Helical" evidence="1">
    <location>
        <begin position="48"/>
        <end position="67"/>
    </location>
</feature>
<dbReference type="OrthoDB" id="5324985at2"/>
<dbReference type="STRING" id="76936.BN2458_PEG0597"/>
<reference evidence="3 4" key="1">
    <citation type="journal article" date="2014" name="Genome Announc.">
        <title>Draft genome sequences of eight enterohepatic helicobacter species isolated from both laboratory and wild rodents.</title>
        <authorList>
            <person name="Sheh A."/>
            <person name="Shen Z."/>
            <person name="Fox J.G."/>
        </authorList>
    </citation>
    <scope>NUCLEOTIDE SEQUENCE [LARGE SCALE GENOMIC DNA]</scope>
    <source>
        <strain evidence="3 4">MIT 98-6810</strain>
    </source>
</reference>
<dbReference type="Proteomes" id="UP000064525">
    <property type="component" value="Chromosome I"/>
</dbReference>
<evidence type="ECO:0000313" key="2">
    <source>
        <dbReference type="EMBL" id="CUU39483.1"/>
    </source>
</evidence>
<keyword evidence="4" id="KW-1185">Reference proteome</keyword>
<gene>
    <name evidence="2" type="ORF">BN2458_PEG0597</name>
    <name evidence="3" type="ORF">LS75_000310</name>
</gene>
<feature type="transmembrane region" description="Helical" evidence="1">
    <location>
        <begin position="79"/>
        <end position="100"/>
    </location>
</feature>
<name>A0A099UDU8_9HELI</name>
<evidence type="ECO:0000256" key="1">
    <source>
        <dbReference type="SAM" id="Phobius"/>
    </source>
</evidence>
<keyword evidence="1" id="KW-1133">Transmembrane helix</keyword>
<dbReference type="GeneID" id="78150884"/>
<dbReference type="AlphaFoldDB" id="A0A099UDU8"/>
<protein>
    <submittedName>
        <fullName evidence="2">Uncharacterized protein</fullName>
    </submittedName>
</protein>
<dbReference type="RefSeq" id="WP_034328695.1">
    <property type="nucleotide sequence ID" value="NZ_CAJTQN010000005.1"/>
</dbReference>
<reference evidence="2" key="3">
    <citation type="submission" date="2015-11" db="EMBL/GenBank/DDBJ databases">
        <authorList>
            <person name="Zhang Y."/>
            <person name="Guo Z."/>
        </authorList>
    </citation>
    <scope>NUCLEOTIDE SEQUENCE</scope>
    <source>
        <strain evidence="2">1</strain>
    </source>
</reference>
<organism evidence="2 5">
    <name type="scientific">Helicobacter typhlonius</name>
    <dbReference type="NCBI Taxonomy" id="76936"/>
    <lineage>
        <taxon>Bacteria</taxon>
        <taxon>Pseudomonadati</taxon>
        <taxon>Campylobacterota</taxon>
        <taxon>Epsilonproteobacteria</taxon>
        <taxon>Campylobacterales</taxon>
        <taxon>Helicobacteraceae</taxon>
        <taxon>Helicobacter</taxon>
    </lineage>
</organism>
<evidence type="ECO:0000313" key="4">
    <source>
        <dbReference type="Proteomes" id="UP000029925"/>
    </source>
</evidence>
<dbReference type="Proteomes" id="UP000029925">
    <property type="component" value="Unassembled WGS sequence"/>
</dbReference>
<sequence>MKKILAKITFFLIMAQVYLYGAFGEKLKNSIATEVNSTGDIVMGVIHILVGVFGGLMICFLAIAAKFKPELLKDNMKTIIWIAIITGVLWGVTNNGVSVFQ</sequence>
<dbReference type="EMBL" id="JRPF02000001">
    <property type="protein sequence ID" value="TLD79423.1"/>
    <property type="molecule type" value="Genomic_DNA"/>
</dbReference>
<reference evidence="5" key="2">
    <citation type="submission" date="2015-11" db="EMBL/GenBank/DDBJ databases">
        <authorList>
            <person name="Anvar S.Y."/>
        </authorList>
    </citation>
    <scope>NUCLEOTIDE SEQUENCE [LARGE SCALE GENOMIC DNA]</scope>
</reference>
<keyword evidence="1" id="KW-0472">Membrane</keyword>
<dbReference type="PATRIC" id="fig|76936.10.peg.583"/>
<evidence type="ECO:0000313" key="5">
    <source>
        <dbReference type="Proteomes" id="UP000064525"/>
    </source>
</evidence>
<keyword evidence="1" id="KW-0812">Transmembrane</keyword>
<accession>A0A099UDU8</accession>
<evidence type="ECO:0000313" key="3">
    <source>
        <dbReference type="EMBL" id="TLD79423.1"/>
    </source>
</evidence>
<dbReference type="EMBL" id="LN907858">
    <property type="protein sequence ID" value="CUU39483.1"/>
    <property type="molecule type" value="Genomic_DNA"/>
</dbReference>